<reference evidence="3 4" key="1">
    <citation type="submission" date="2024-12" db="EMBL/GenBank/DDBJ databases">
        <authorList>
            <person name="Hu S."/>
        </authorList>
    </citation>
    <scope>NUCLEOTIDE SEQUENCE [LARGE SCALE GENOMIC DNA]</scope>
    <source>
        <strain evidence="3 4">P-25</strain>
    </source>
</reference>
<dbReference type="EMBL" id="SRMP02000001">
    <property type="protein sequence ID" value="MFN0290130.1"/>
    <property type="molecule type" value="Genomic_DNA"/>
</dbReference>
<gene>
    <name evidence="3" type="primary">traM</name>
    <name evidence="3" type="ORF">E5L68_001940</name>
</gene>
<keyword evidence="1" id="KW-0472">Membrane</keyword>
<comment type="caution">
    <text evidence="3">The sequence shown here is derived from an EMBL/GenBank/DDBJ whole genome shotgun (WGS) entry which is preliminary data.</text>
</comment>
<name>A0ABW9JCK4_9SPHI</name>
<evidence type="ECO:0000256" key="1">
    <source>
        <dbReference type="SAM" id="Phobius"/>
    </source>
</evidence>
<dbReference type="Proteomes" id="UP001517367">
    <property type="component" value="Unassembled WGS sequence"/>
</dbReference>
<dbReference type="InterPro" id="IPR055407">
    <property type="entry name" value="TraM_C"/>
</dbReference>
<protein>
    <submittedName>
        <fullName evidence="3">Conjugative transposon protein TraM</fullName>
    </submittedName>
</protein>
<feature type="transmembrane region" description="Helical" evidence="1">
    <location>
        <begin position="29"/>
        <end position="48"/>
    </location>
</feature>
<keyword evidence="4" id="KW-1185">Reference proteome</keyword>
<proteinExistence type="predicted"/>
<feature type="domain" description="Conjugative transposon TraM C-terminal" evidence="2">
    <location>
        <begin position="215"/>
        <end position="358"/>
    </location>
</feature>
<evidence type="ECO:0000313" key="3">
    <source>
        <dbReference type="EMBL" id="MFN0290130.1"/>
    </source>
</evidence>
<dbReference type="RefSeq" id="WP_138727723.1">
    <property type="nucleotide sequence ID" value="NZ_SRMP02000001.1"/>
</dbReference>
<keyword evidence="1" id="KW-1133">Transmembrane helix</keyword>
<keyword evidence="1" id="KW-0812">Transmembrane</keyword>
<dbReference type="Pfam" id="PF12508">
    <property type="entry name" value="Transposon_TraM"/>
    <property type="match status" value="1"/>
</dbReference>
<organism evidence="3 4">
    <name type="scientific">Pedobacter helvus</name>
    <dbReference type="NCBI Taxonomy" id="2563444"/>
    <lineage>
        <taxon>Bacteria</taxon>
        <taxon>Pseudomonadati</taxon>
        <taxon>Bacteroidota</taxon>
        <taxon>Sphingobacteriia</taxon>
        <taxon>Sphingobacteriales</taxon>
        <taxon>Sphingobacteriaceae</taxon>
        <taxon>Pedobacter</taxon>
    </lineage>
</organism>
<sequence length="365" mass="39836">MNTAQQGTGEPLKPHPKNKYQLKLDKKKLLAILPIIVLVLAGIGYYFFKFNGGQTDSKVPSQGINTKLPDAQFKNEQPTDKLAIYEQSGKAETDSTAANSISERLGFNQQENLQTRQIDEKLAAINKQINTPYLAPKQASNDGFKTTGGSDGGMSRDVAKLELLMKNMQNGKDEDPEMAQLSSMMDKLIAIQNPELAKQTLKTFPQLPDSLFRAIPAVIANNQKARQGSVVELRLLDTVSINGQVIPKGHSIFGLAVFSNQRLNLEIRNIRLGTSVIPVNLTVYDKRDAMVGINAPEALLTDAVNSGTTDMIGGFGMTGFDLTTQIAGAGIDAAKQLLTKKIGRIKQNLKAGYPLLLRDNTRKLK</sequence>
<accession>A0ABW9JCK4</accession>
<evidence type="ECO:0000259" key="2">
    <source>
        <dbReference type="Pfam" id="PF12508"/>
    </source>
</evidence>
<evidence type="ECO:0000313" key="4">
    <source>
        <dbReference type="Proteomes" id="UP001517367"/>
    </source>
</evidence>